<gene>
    <name evidence="1" type="primary">SOD4_1</name>
    <name evidence="1" type="ORF">LPJ66_001772</name>
</gene>
<dbReference type="EC" id="1.15.1.1" evidence="1"/>
<keyword evidence="2" id="KW-1185">Reference proteome</keyword>
<dbReference type="Proteomes" id="UP001150581">
    <property type="component" value="Unassembled WGS sequence"/>
</dbReference>
<name>A0ACC1ISA6_9FUNG</name>
<organism evidence="1 2">
    <name type="scientific">Kickxella alabastrina</name>
    <dbReference type="NCBI Taxonomy" id="61397"/>
    <lineage>
        <taxon>Eukaryota</taxon>
        <taxon>Fungi</taxon>
        <taxon>Fungi incertae sedis</taxon>
        <taxon>Zoopagomycota</taxon>
        <taxon>Kickxellomycotina</taxon>
        <taxon>Kickxellomycetes</taxon>
        <taxon>Kickxellales</taxon>
        <taxon>Kickxellaceae</taxon>
        <taxon>Kickxella</taxon>
    </lineage>
</organism>
<proteinExistence type="predicted"/>
<protein>
    <submittedName>
        <fullName evidence="1">Superoxide dismutase</fullName>
        <ecNumber evidence="1">1.15.1.1</ecNumber>
    </submittedName>
</protein>
<accession>A0ACC1ISA6</accession>
<evidence type="ECO:0000313" key="2">
    <source>
        <dbReference type="Proteomes" id="UP001150581"/>
    </source>
</evidence>
<dbReference type="EMBL" id="JANBPG010000112">
    <property type="protein sequence ID" value="KAJ1899975.1"/>
    <property type="molecule type" value="Genomic_DNA"/>
</dbReference>
<keyword evidence="1" id="KW-0560">Oxidoreductase</keyword>
<comment type="caution">
    <text evidence="1">The sequence shown here is derived from an EMBL/GenBank/DDBJ whole genome shotgun (WGS) entry which is preliminary data.</text>
</comment>
<evidence type="ECO:0000313" key="1">
    <source>
        <dbReference type="EMBL" id="KAJ1899975.1"/>
    </source>
</evidence>
<reference evidence="1" key="1">
    <citation type="submission" date="2022-07" db="EMBL/GenBank/DDBJ databases">
        <title>Phylogenomic reconstructions and comparative analyses of Kickxellomycotina fungi.</title>
        <authorList>
            <person name="Reynolds N.K."/>
            <person name="Stajich J.E."/>
            <person name="Barry K."/>
            <person name="Grigoriev I.V."/>
            <person name="Crous P."/>
            <person name="Smith M.E."/>
        </authorList>
    </citation>
    <scope>NUCLEOTIDE SEQUENCE</scope>
    <source>
        <strain evidence="1">Benny 63K</strain>
    </source>
</reference>
<sequence length="193" mass="20136">MLKNILSLIIAATVVVSGTSNLTPATSDTNPSDIVLANANLVSGEFNAAFEFTPAESKNGLQLAVTASGLDMETAYSYHIHAKLVPADGNCTETGGHLDPFKIKETAGTAYKCDKDNAQTTCELGDLAGMFGSMTADADGKFTLNAPESILTFGGDNNILGYSVVIHRPDSTRLACANIDSFTAAPVNPVKKC</sequence>